<comment type="caution">
    <text evidence="2">The sequence shown here is derived from an EMBL/GenBank/DDBJ whole genome shotgun (WGS) entry which is preliminary data.</text>
</comment>
<feature type="transmembrane region" description="Helical" evidence="1">
    <location>
        <begin position="66"/>
        <end position="86"/>
    </location>
</feature>
<feature type="transmembrane region" description="Helical" evidence="1">
    <location>
        <begin position="130"/>
        <end position="151"/>
    </location>
</feature>
<feature type="transmembrane region" description="Helical" evidence="1">
    <location>
        <begin position="7"/>
        <end position="25"/>
    </location>
</feature>
<organism evidence="2 3">
    <name type="scientific">Streptococcus rubneri</name>
    <dbReference type="NCBI Taxonomy" id="1234680"/>
    <lineage>
        <taxon>Bacteria</taxon>
        <taxon>Bacillati</taxon>
        <taxon>Bacillota</taxon>
        <taxon>Bacilli</taxon>
        <taxon>Lactobacillales</taxon>
        <taxon>Streptococcaceae</taxon>
        <taxon>Streptococcus</taxon>
    </lineage>
</organism>
<dbReference type="OrthoDB" id="2230945at2"/>
<feature type="transmembrane region" description="Helical" evidence="1">
    <location>
        <begin position="37"/>
        <end position="54"/>
    </location>
</feature>
<feature type="transmembrane region" description="Helical" evidence="1">
    <location>
        <begin position="188"/>
        <end position="205"/>
    </location>
</feature>
<feature type="transmembrane region" description="Helical" evidence="1">
    <location>
        <begin position="355"/>
        <end position="382"/>
    </location>
</feature>
<reference evidence="2 3" key="1">
    <citation type="submission" date="2019-04" db="EMBL/GenBank/DDBJ databases">
        <title>Genome sequencing of Streptococcus rubneri DSM 26920(T).</title>
        <authorList>
            <person name="Kook J.-K."/>
            <person name="Park S.-N."/>
            <person name="Lim Y.K."/>
        </authorList>
    </citation>
    <scope>NUCLEOTIDE SEQUENCE [LARGE SCALE GENOMIC DNA]</scope>
    <source>
        <strain evidence="2 3">DSM 26920</strain>
    </source>
</reference>
<protein>
    <submittedName>
        <fullName evidence="2">Uncharacterized protein</fullName>
    </submittedName>
</protein>
<dbReference type="AlphaFoldDB" id="A0A4Z1DZW5"/>
<keyword evidence="1" id="KW-0472">Membrane</keyword>
<feature type="transmembrane region" description="Helical" evidence="1">
    <location>
        <begin position="320"/>
        <end position="343"/>
    </location>
</feature>
<evidence type="ECO:0000256" key="1">
    <source>
        <dbReference type="SAM" id="Phobius"/>
    </source>
</evidence>
<feature type="transmembrane region" description="Helical" evidence="1">
    <location>
        <begin position="294"/>
        <end position="314"/>
    </location>
</feature>
<feature type="transmembrane region" description="Helical" evidence="1">
    <location>
        <begin position="92"/>
        <end position="109"/>
    </location>
</feature>
<keyword evidence="1" id="KW-0812">Transmembrane</keyword>
<keyword evidence="3" id="KW-1185">Reference proteome</keyword>
<keyword evidence="1" id="KW-1133">Transmembrane helix</keyword>
<dbReference type="RefSeq" id="WP_135782457.1">
    <property type="nucleotide sequence ID" value="NZ_MRXY01000007.1"/>
</dbReference>
<dbReference type="Proteomes" id="UP000297986">
    <property type="component" value="Unassembled WGS sequence"/>
</dbReference>
<dbReference type="EMBL" id="SRRP01000001">
    <property type="protein sequence ID" value="TGN92128.1"/>
    <property type="molecule type" value="Genomic_DNA"/>
</dbReference>
<name>A0A4Z1DZW5_9STRE</name>
<evidence type="ECO:0000313" key="2">
    <source>
        <dbReference type="EMBL" id="TGN92128.1"/>
    </source>
</evidence>
<gene>
    <name evidence="2" type="ORF">E5S68_04085</name>
</gene>
<accession>A0A4Z1DZW5</accession>
<evidence type="ECO:0000313" key="3">
    <source>
        <dbReference type="Proteomes" id="UP000297986"/>
    </source>
</evidence>
<feature type="transmembrane region" description="Helical" evidence="1">
    <location>
        <begin position="157"/>
        <end position="176"/>
    </location>
</feature>
<proteinExistence type="predicted"/>
<sequence length="392" mass="44092">MSRKTWYQGLIYLVVFLYISTVWIAGSENGSGSLEPLSLLFDIPKYGFICWFLWKIQERKLNVEGLVGLAILSFSQFIHSLLLFYLSPNKSIILASLFGICFLSTSMLLRKVELKQLLVSWKTRRSWQTGTCFLGLALATFELSTNSLYFAVPSYVIIQYFLAFAFNVAVVLLFLLLMTKEDLRSLKLYSTILLLLCSVKTIGYLVQPYDLSSTVIFYLLLSIYQVCRVNGVFDQYAIEGLAENGSEEVSETSEIKRLKSDDTGDEVIKESPEQSECQADSDNDPKGLSLNSPWLWTSLAIAVLSLSFLFLALMSAGSYAILYLAFTFLFHGLYLIATILLWLGMKRGRTGFLSAAMVFFGLSVFVSRSPVSILLVILIWIGSRESEEESTS</sequence>